<name>A0A9W4WVR0_9GLOM</name>
<dbReference type="EMBL" id="CAMKVN010001402">
    <property type="protein sequence ID" value="CAI2175721.1"/>
    <property type="molecule type" value="Genomic_DNA"/>
</dbReference>
<evidence type="ECO:0000313" key="2">
    <source>
        <dbReference type="EMBL" id="CAI2175721.1"/>
    </source>
</evidence>
<feature type="region of interest" description="Disordered" evidence="1">
    <location>
        <begin position="1"/>
        <end position="27"/>
    </location>
</feature>
<evidence type="ECO:0000256" key="1">
    <source>
        <dbReference type="SAM" id="MobiDB-lite"/>
    </source>
</evidence>
<comment type="caution">
    <text evidence="2">The sequence shown here is derived from an EMBL/GenBank/DDBJ whole genome shotgun (WGS) entry which is preliminary data.</text>
</comment>
<keyword evidence="3" id="KW-1185">Reference proteome</keyword>
<evidence type="ECO:0000313" key="3">
    <source>
        <dbReference type="Proteomes" id="UP001153678"/>
    </source>
</evidence>
<protein>
    <submittedName>
        <fullName evidence="2">17612_t:CDS:1</fullName>
    </submittedName>
</protein>
<gene>
    <name evidence="2" type="ORF">FWILDA_LOCUS7236</name>
</gene>
<feature type="non-terminal residue" evidence="2">
    <location>
        <position position="195"/>
    </location>
</feature>
<organism evidence="2 3">
    <name type="scientific">Funneliformis geosporum</name>
    <dbReference type="NCBI Taxonomy" id="1117311"/>
    <lineage>
        <taxon>Eukaryota</taxon>
        <taxon>Fungi</taxon>
        <taxon>Fungi incertae sedis</taxon>
        <taxon>Mucoromycota</taxon>
        <taxon>Glomeromycotina</taxon>
        <taxon>Glomeromycetes</taxon>
        <taxon>Glomerales</taxon>
        <taxon>Glomeraceae</taxon>
        <taxon>Funneliformis</taxon>
    </lineage>
</organism>
<reference evidence="2" key="1">
    <citation type="submission" date="2022-08" db="EMBL/GenBank/DDBJ databases">
        <authorList>
            <person name="Kallberg Y."/>
            <person name="Tangrot J."/>
            <person name="Rosling A."/>
        </authorList>
    </citation>
    <scope>NUCLEOTIDE SEQUENCE</scope>
    <source>
        <strain evidence="2">Wild A</strain>
    </source>
</reference>
<dbReference type="Proteomes" id="UP001153678">
    <property type="component" value="Unassembled WGS sequence"/>
</dbReference>
<accession>A0A9W4WVR0</accession>
<proteinExistence type="predicted"/>
<sequence length="195" mass="22852">MNGKGKDVSRSVVPEKRKEPKPDAVHEKVDILKQKKPKLKDMLLDENFEKLDEKHVKSITLHRLNDGDRLWTHLNTALHINNKEKADKTKYETKDKNYQILRNDSLFDGDERAEEYFKHDNCRGKTYSRFCSPCAFLAHNEAFNKVNRYYSYHSLVESYPALGQILKAVEANGLEDWIGKYTAFMIDKTMDEQRP</sequence>
<dbReference type="AlphaFoldDB" id="A0A9W4WVR0"/>